<dbReference type="Proteomes" id="UP000001192">
    <property type="component" value="Chromosome 1"/>
</dbReference>
<feature type="region of interest" description="Disordered" evidence="1">
    <location>
        <begin position="1"/>
        <end position="47"/>
    </location>
</feature>
<evidence type="ECO:0000256" key="1">
    <source>
        <dbReference type="SAM" id="MobiDB-lite"/>
    </source>
</evidence>
<evidence type="ECO:0000313" key="3">
    <source>
        <dbReference type="Proteomes" id="UP000001192"/>
    </source>
</evidence>
<dbReference type="EMBL" id="CP001043">
    <property type="protein sequence ID" value="ACC70196.1"/>
    <property type="molecule type" value="Genomic_DNA"/>
</dbReference>
<dbReference type="AlphaFoldDB" id="B2JGL1"/>
<gene>
    <name evidence="2" type="ordered locus">Bphy_1007</name>
</gene>
<sequence length="85" mass="9506">MHPQARDVSLLARQIPHDSQGAASHRAHSRRHRSLPDSTPSPRVRQTERIDQKVALRTVHAHGDVVVDQWVSSVHPCIASARSRP</sequence>
<organism evidence="2 3">
    <name type="scientific">Paraburkholderia phymatum (strain DSM 17167 / CIP 108236 / LMG 21445 / STM815)</name>
    <name type="common">Burkholderia phymatum</name>
    <dbReference type="NCBI Taxonomy" id="391038"/>
    <lineage>
        <taxon>Bacteria</taxon>
        <taxon>Pseudomonadati</taxon>
        <taxon>Pseudomonadota</taxon>
        <taxon>Betaproteobacteria</taxon>
        <taxon>Burkholderiales</taxon>
        <taxon>Burkholderiaceae</taxon>
        <taxon>Paraburkholderia</taxon>
    </lineage>
</organism>
<reference evidence="3" key="1">
    <citation type="journal article" date="2014" name="Stand. Genomic Sci.">
        <title>Complete genome sequence of Burkholderia phymatum STM815(T), a broad host range and efficient nitrogen-fixing symbiont of Mimosa species.</title>
        <authorList>
            <person name="Moulin L."/>
            <person name="Klonowska A."/>
            <person name="Caroline B."/>
            <person name="Booth K."/>
            <person name="Vriezen J.A."/>
            <person name="Melkonian R."/>
            <person name="James E.K."/>
            <person name="Young J.P."/>
            <person name="Bena G."/>
            <person name="Hauser L."/>
            <person name="Land M."/>
            <person name="Kyrpides N."/>
            <person name="Bruce D."/>
            <person name="Chain P."/>
            <person name="Copeland A."/>
            <person name="Pitluck S."/>
            <person name="Woyke T."/>
            <person name="Lizotte-Waniewski M."/>
            <person name="Bristow J."/>
            <person name="Riley M."/>
        </authorList>
    </citation>
    <scope>NUCLEOTIDE SEQUENCE [LARGE SCALE GENOMIC DNA]</scope>
    <source>
        <strain evidence="3">DSM 17167 / CIP 108236 / LMG 21445 / STM815</strain>
    </source>
</reference>
<proteinExistence type="predicted"/>
<evidence type="ECO:0000313" key="2">
    <source>
        <dbReference type="EMBL" id="ACC70196.1"/>
    </source>
</evidence>
<name>B2JGL1_PARP8</name>
<dbReference type="KEGG" id="bph:Bphy_1007"/>
<accession>B2JGL1</accession>
<dbReference type="HOGENOM" id="CLU_2506353_0_0_4"/>
<keyword evidence="3" id="KW-1185">Reference proteome</keyword>
<protein>
    <submittedName>
        <fullName evidence="2">Uncharacterized protein</fullName>
    </submittedName>
</protein>